<evidence type="ECO:0000256" key="1">
    <source>
        <dbReference type="ARBA" id="ARBA00002598"/>
    </source>
</evidence>
<keyword evidence="5 9" id="KW-1133">Transmembrane helix</keyword>
<gene>
    <name evidence="10" type="ORF">CEUR00632_LOCUS10872</name>
    <name evidence="11" type="ORF">CEUR00632_LOCUS10873</name>
</gene>
<evidence type="ECO:0000256" key="4">
    <source>
        <dbReference type="ARBA" id="ARBA00022692"/>
    </source>
</evidence>
<proteinExistence type="inferred from homology"/>
<evidence type="ECO:0000256" key="5">
    <source>
        <dbReference type="ARBA" id="ARBA00022989"/>
    </source>
</evidence>
<evidence type="ECO:0000256" key="7">
    <source>
        <dbReference type="ARBA" id="ARBA00035120"/>
    </source>
</evidence>
<name>A0A6U2FYI1_9CHLO</name>
<comment type="function">
    <text evidence="1">Fluoride channel required for the rapid expulsion of cytoplasmic fluoride.</text>
</comment>
<dbReference type="InterPro" id="IPR003691">
    <property type="entry name" value="FluC"/>
</dbReference>
<evidence type="ECO:0000256" key="9">
    <source>
        <dbReference type="SAM" id="Phobius"/>
    </source>
</evidence>
<comment type="similarity">
    <text evidence="7">Belongs to the fluoride channel Fluc/FEX (TC 1.A.43) family.</text>
</comment>
<feature type="transmembrane region" description="Helical" evidence="9">
    <location>
        <begin position="43"/>
        <end position="60"/>
    </location>
</feature>
<evidence type="ECO:0000256" key="3">
    <source>
        <dbReference type="ARBA" id="ARBA00022475"/>
    </source>
</evidence>
<organism evidence="11">
    <name type="scientific">Chlamydomonas euryale</name>
    <dbReference type="NCBI Taxonomy" id="1486919"/>
    <lineage>
        <taxon>Eukaryota</taxon>
        <taxon>Viridiplantae</taxon>
        <taxon>Chlorophyta</taxon>
        <taxon>core chlorophytes</taxon>
        <taxon>Chlorophyceae</taxon>
        <taxon>CS clade</taxon>
        <taxon>Chlamydomonadales</taxon>
        <taxon>Chlamydomonadaceae</taxon>
        <taxon>Chlamydomonas</taxon>
    </lineage>
</organism>
<feature type="transmembrane region" description="Helical" evidence="9">
    <location>
        <begin position="72"/>
        <end position="92"/>
    </location>
</feature>
<dbReference type="AlphaFoldDB" id="A0A6U2FYI1"/>
<evidence type="ECO:0000256" key="2">
    <source>
        <dbReference type="ARBA" id="ARBA00004651"/>
    </source>
</evidence>
<sequence length="169" mass="18112">MGWHWTYGAADGSAAALLLGLTGLAIGMAVTEADGAEDGSKDGIWYIWFSVLFAPMGCLLRWQLSGLNGRTGWFPLGTFFANMLACCVDYGLEVVMLRVPLTPLQRAVVLGVVTGTDGCLSTVSTWVVELQTLSLRPALMTRAYVYGASSIVCGVVFGLLIYGVPYWTD</sequence>
<reference evidence="11" key="1">
    <citation type="submission" date="2021-01" db="EMBL/GenBank/DDBJ databases">
        <authorList>
            <person name="Corre E."/>
            <person name="Pelletier E."/>
            <person name="Niang G."/>
            <person name="Scheremetjew M."/>
            <person name="Finn R."/>
            <person name="Kale V."/>
            <person name="Holt S."/>
            <person name="Cochrane G."/>
            <person name="Meng A."/>
            <person name="Brown T."/>
            <person name="Cohen L."/>
        </authorList>
    </citation>
    <scope>NUCLEOTIDE SEQUENCE</scope>
    <source>
        <strain evidence="11">CCMP219</strain>
    </source>
</reference>
<comment type="subcellular location">
    <subcellularLocation>
        <location evidence="2">Cell membrane</location>
        <topology evidence="2">Multi-pass membrane protein</topology>
    </subcellularLocation>
</comment>
<keyword evidence="4 9" id="KW-0812">Transmembrane</keyword>
<dbReference type="GO" id="GO:1903425">
    <property type="term" value="F:fluoride transmembrane transporter activity"/>
    <property type="evidence" value="ECO:0007669"/>
    <property type="project" value="TreeGrafter"/>
</dbReference>
<evidence type="ECO:0000256" key="8">
    <source>
        <dbReference type="ARBA" id="ARBA00035585"/>
    </source>
</evidence>
<feature type="transmembrane region" description="Helical" evidence="9">
    <location>
        <begin position="143"/>
        <end position="164"/>
    </location>
</feature>
<evidence type="ECO:0000256" key="6">
    <source>
        <dbReference type="ARBA" id="ARBA00023136"/>
    </source>
</evidence>
<keyword evidence="6 9" id="KW-0472">Membrane</keyword>
<dbReference type="GO" id="GO:0005886">
    <property type="term" value="C:plasma membrane"/>
    <property type="evidence" value="ECO:0007669"/>
    <property type="project" value="UniProtKB-SubCell"/>
</dbReference>
<evidence type="ECO:0000313" key="11">
    <source>
        <dbReference type="EMBL" id="CAD8291274.1"/>
    </source>
</evidence>
<dbReference type="EMBL" id="HBEC01023813">
    <property type="protein sequence ID" value="CAD8291272.1"/>
    <property type="molecule type" value="Transcribed_RNA"/>
</dbReference>
<comment type="catalytic activity">
    <reaction evidence="8">
        <text>fluoride(in) = fluoride(out)</text>
        <dbReference type="Rhea" id="RHEA:76159"/>
        <dbReference type="ChEBI" id="CHEBI:17051"/>
    </reaction>
    <physiologicalReaction direction="left-to-right" evidence="8">
        <dbReference type="Rhea" id="RHEA:76160"/>
    </physiologicalReaction>
</comment>
<dbReference type="EMBL" id="HBEC01023814">
    <property type="protein sequence ID" value="CAD8291274.1"/>
    <property type="molecule type" value="Transcribed_RNA"/>
</dbReference>
<dbReference type="PANTHER" id="PTHR28259">
    <property type="entry name" value="FLUORIDE EXPORT PROTEIN 1-RELATED"/>
    <property type="match status" value="1"/>
</dbReference>
<evidence type="ECO:0000313" key="10">
    <source>
        <dbReference type="EMBL" id="CAD8291272.1"/>
    </source>
</evidence>
<dbReference type="PANTHER" id="PTHR28259:SF1">
    <property type="entry name" value="FLUORIDE EXPORT PROTEIN 1-RELATED"/>
    <property type="match status" value="1"/>
</dbReference>
<protein>
    <recommendedName>
        <fullName evidence="12">Fluoride ion transporter CrcB</fullName>
    </recommendedName>
</protein>
<keyword evidence="3" id="KW-1003">Cell membrane</keyword>
<evidence type="ECO:0008006" key="12">
    <source>
        <dbReference type="Google" id="ProtNLM"/>
    </source>
</evidence>
<accession>A0A6U2FYI1</accession>
<dbReference type="Pfam" id="PF02537">
    <property type="entry name" value="CRCB"/>
    <property type="match status" value="1"/>
</dbReference>